<dbReference type="InterPro" id="IPR041658">
    <property type="entry name" value="AAA_lid_11"/>
</dbReference>
<evidence type="ECO:0000256" key="7">
    <source>
        <dbReference type="ARBA" id="ARBA00023017"/>
    </source>
</evidence>
<dbReference type="Pfam" id="PF08393">
    <property type="entry name" value="DHC_N2"/>
    <property type="match status" value="1"/>
</dbReference>
<evidence type="ECO:0000259" key="20">
    <source>
        <dbReference type="Pfam" id="PF18199"/>
    </source>
</evidence>
<dbReference type="InterPro" id="IPR024317">
    <property type="entry name" value="Dynein_heavy_chain_D4_dom"/>
</dbReference>
<dbReference type="InterPro" id="IPR027417">
    <property type="entry name" value="P-loop_NTPase"/>
</dbReference>
<evidence type="ECO:0000256" key="3">
    <source>
        <dbReference type="ARBA" id="ARBA00022490"/>
    </source>
</evidence>
<feature type="domain" description="Dynein heavy chain AAA module D4" evidence="17">
    <location>
        <begin position="2520"/>
        <end position="2724"/>
    </location>
</feature>
<dbReference type="Pfam" id="PF18198">
    <property type="entry name" value="AAA_lid_11"/>
    <property type="match status" value="1"/>
</dbReference>
<dbReference type="GO" id="GO:0045505">
    <property type="term" value="F:dynein intermediate chain binding"/>
    <property type="evidence" value="ECO:0007669"/>
    <property type="project" value="InterPro"/>
</dbReference>
<dbReference type="GO" id="GO:0051959">
    <property type="term" value="F:dynein light intermediate chain binding"/>
    <property type="evidence" value="ECO:0007669"/>
    <property type="project" value="InterPro"/>
</dbReference>
<evidence type="ECO:0000259" key="17">
    <source>
        <dbReference type="Pfam" id="PF12780"/>
    </source>
</evidence>
<dbReference type="Gene3D" id="1.10.8.720">
    <property type="entry name" value="Region D6 of dynein motor"/>
    <property type="match status" value="1"/>
</dbReference>
<dbReference type="InterPro" id="IPR042219">
    <property type="entry name" value="AAA_lid_11_sf"/>
</dbReference>
<keyword evidence="3" id="KW-0963">Cytoplasm</keyword>
<evidence type="ECO:0000256" key="10">
    <source>
        <dbReference type="ARBA" id="ARBA00023212"/>
    </source>
</evidence>
<dbReference type="PANTHER" id="PTHR45703:SF22">
    <property type="entry name" value="DYNEIN CYTOPLASMIC 2 HEAVY CHAIN 1"/>
    <property type="match status" value="1"/>
</dbReference>
<feature type="domain" description="Dynein heavy chain ATP-binding dynein motor region" evidence="18">
    <location>
        <begin position="3127"/>
        <end position="3345"/>
    </location>
</feature>
<keyword evidence="8 11" id="KW-0175">Coiled coil</keyword>
<evidence type="ECO:0000256" key="6">
    <source>
        <dbReference type="ARBA" id="ARBA00022840"/>
    </source>
</evidence>
<feature type="domain" description="Dynein heavy chain AAA lid" evidence="19">
    <location>
        <begin position="3734"/>
        <end position="3867"/>
    </location>
</feature>
<keyword evidence="10" id="KW-0206">Cytoskeleton</keyword>
<dbReference type="Proteomes" id="UP000659654">
    <property type="component" value="Unassembled WGS sequence"/>
</dbReference>
<dbReference type="Gene3D" id="1.20.58.1120">
    <property type="match status" value="1"/>
</dbReference>
<evidence type="ECO:0000256" key="11">
    <source>
        <dbReference type="SAM" id="Coils"/>
    </source>
</evidence>
<dbReference type="InterPro" id="IPR042222">
    <property type="entry name" value="Dynein_2_N"/>
</dbReference>
<feature type="coiled-coil region" evidence="11">
    <location>
        <begin position="3295"/>
        <end position="3367"/>
    </location>
</feature>
<comment type="caution">
    <text evidence="22">The sequence shown here is derived from an EMBL/GenBank/DDBJ whole genome shotgun (WGS) entry which is preliminary data.</text>
</comment>
<feature type="domain" description="Dynein heavy chain region D6 P-loop" evidence="12">
    <location>
        <begin position="3589"/>
        <end position="3699"/>
    </location>
</feature>
<feature type="domain" description="Dynein heavy chain coiled coil stalk" evidence="16">
    <location>
        <begin position="2772"/>
        <end position="3100"/>
    </location>
</feature>
<dbReference type="Gene3D" id="3.40.50.300">
    <property type="entry name" value="P-loop containing nucleotide triphosphate hydrolases"/>
    <property type="match status" value="5"/>
</dbReference>
<evidence type="ECO:0000256" key="8">
    <source>
        <dbReference type="ARBA" id="ARBA00023054"/>
    </source>
</evidence>
<dbReference type="InterPro" id="IPR035706">
    <property type="entry name" value="AAA_9"/>
</dbReference>
<dbReference type="Pfam" id="PF08385">
    <property type="entry name" value="DHC_N1"/>
    <property type="match status" value="1"/>
</dbReference>
<dbReference type="EMBL" id="CAJFDI010000001">
    <property type="protein sequence ID" value="CAD5210969.1"/>
    <property type="molecule type" value="Genomic_DNA"/>
</dbReference>
<protein>
    <submittedName>
        <fullName evidence="22">(pine wood nematode) hypothetical protein</fullName>
    </submittedName>
</protein>
<accession>A0A7I8XQ18</accession>
<dbReference type="Pfam" id="PF12774">
    <property type="entry name" value="AAA_6"/>
    <property type="match status" value="1"/>
</dbReference>
<feature type="coiled-coil region" evidence="11">
    <location>
        <begin position="2982"/>
        <end position="3041"/>
    </location>
</feature>
<keyword evidence="9" id="KW-0505">Motor protein</keyword>
<dbReference type="InterPro" id="IPR054354">
    <property type="entry name" value="DYNC2H1-like_lid"/>
</dbReference>
<evidence type="ECO:0000259" key="14">
    <source>
        <dbReference type="Pfam" id="PF08393"/>
    </source>
</evidence>
<evidence type="ECO:0000259" key="12">
    <source>
        <dbReference type="Pfam" id="PF03028"/>
    </source>
</evidence>
<dbReference type="InterPro" id="IPR024743">
    <property type="entry name" value="Dynein_HC_stalk"/>
</dbReference>
<dbReference type="Gene3D" id="1.20.1270.280">
    <property type="match status" value="1"/>
</dbReference>
<dbReference type="GO" id="GO:0005874">
    <property type="term" value="C:microtubule"/>
    <property type="evidence" value="ECO:0007669"/>
    <property type="project" value="UniProtKB-KW"/>
</dbReference>
<dbReference type="InterPro" id="IPR041228">
    <property type="entry name" value="Dynein_C"/>
</dbReference>
<dbReference type="Pfam" id="PF12775">
    <property type="entry name" value="AAA_7"/>
    <property type="match status" value="1"/>
</dbReference>
<dbReference type="Gene3D" id="1.20.140.100">
    <property type="entry name" value="Dynein heavy chain, N-terminal domain 2"/>
    <property type="match status" value="1"/>
</dbReference>
<dbReference type="OrthoDB" id="5593012at2759"/>
<feature type="domain" description="Dynein heavy chain tail" evidence="13">
    <location>
        <begin position="153"/>
        <end position="594"/>
    </location>
</feature>
<dbReference type="Gene3D" id="6.10.140.1060">
    <property type="match status" value="1"/>
</dbReference>
<feature type="domain" description="Dynein heavy chain C-terminal" evidence="20">
    <location>
        <begin position="3875"/>
        <end position="4167"/>
    </location>
</feature>
<evidence type="ECO:0000256" key="5">
    <source>
        <dbReference type="ARBA" id="ARBA00022741"/>
    </source>
</evidence>
<keyword evidence="6" id="KW-0067">ATP-binding</keyword>
<name>A0A7I8XQ18_BURXY</name>
<evidence type="ECO:0000256" key="2">
    <source>
        <dbReference type="ARBA" id="ARBA00008887"/>
    </source>
</evidence>
<comment type="similarity">
    <text evidence="2">Belongs to the dynein heavy chain family.</text>
</comment>
<dbReference type="Gene3D" id="1.20.920.20">
    <property type="match status" value="1"/>
</dbReference>
<dbReference type="InterPro" id="IPR043160">
    <property type="entry name" value="Dynein_C_barrel"/>
</dbReference>
<dbReference type="InterPro" id="IPR035699">
    <property type="entry name" value="AAA_6"/>
</dbReference>
<evidence type="ECO:0000259" key="13">
    <source>
        <dbReference type="Pfam" id="PF08385"/>
    </source>
</evidence>
<dbReference type="Gene3D" id="1.20.920.30">
    <property type="match status" value="1"/>
</dbReference>
<dbReference type="InterPro" id="IPR042228">
    <property type="entry name" value="Dynein_linker_3"/>
</dbReference>
<dbReference type="GO" id="GO:0005524">
    <property type="term" value="F:ATP binding"/>
    <property type="evidence" value="ECO:0007669"/>
    <property type="project" value="UniProtKB-KW"/>
</dbReference>
<dbReference type="Pfam" id="PF03028">
    <property type="entry name" value="Dynein_heavy"/>
    <property type="match status" value="1"/>
</dbReference>
<feature type="domain" description="Dynein heavy chain hydrolytic ATP-binding dynein motor region" evidence="15">
    <location>
        <begin position="1578"/>
        <end position="1910"/>
    </location>
</feature>
<dbReference type="Pfam" id="PF12781">
    <property type="entry name" value="AAA_9"/>
    <property type="match status" value="1"/>
</dbReference>
<keyword evidence="4" id="KW-0493">Microtubule</keyword>
<dbReference type="Gene3D" id="3.20.180.20">
    <property type="entry name" value="Dynein heavy chain, N-terminal domain 2"/>
    <property type="match status" value="1"/>
</dbReference>
<dbReference type="GO" id="GO:0007018">
    <property type="term" value="P:microtubule-based movement"/>
    <property type="evidence" value="ECO:0007669"/>
    <property type="project" value="InterPro"/>
</dbReference>
<dbReference type="GO" id="GO:0030286">
    <property type="term" value="C:dynein complex"/>
    <property type="evidence" value="ECO:0007669"/>
    <property type="project" value="UniProtKB-KW"/>
</dbReference>
<dbReference type="InterPro" id="IPR013602">
    <property type="entry name" value="Dynein_heavy_linker"/>
</dbReference>
<dbReference type="PANTHER" id="PTHR45703">
    <property type="entry name" value="DYNEIN HEAVY CHAIN"/>
    <property type="match status" value="1"/>
</dbReference>
<keyword evidence="23" id="KW-1185">Reference proteome</keyword>
<evidence type="ECO:0000313" key="22">
    <source>
        <dbReference type="EMBL" id="CAD5210969.1"/>
    </source>
</evidence>
<organism evidence="22 23">
    <name type="scientific">Bursaphelenchus xylophilus</name>
    <name type="common">Pinewood nematode worm</name>
    <name type="synonym">Aphelenchoides xylophilus</name>
    <dbReference type="NCBI Taxonomy" id="6326"/>
    <lineage>
        <taxon>Eukaryota</taxon>
        <taxon>Metazoa</taxon>
        <taxon>Ecdysozoa</taxon>
        <taxon>Nematoda</taxon>
        <taxon>Chromadorea</taxon>
        <taxon>Rhabditida</taxon>
        <taxon>Tylenchina</taxon>
        <taxon>Tylenchomorpha</taxon>
        <taxon>Aphelenchoidea</taxon>
        <taxon>Aphelenchoididae</taxon>
        <taxon>Bursaphelenchus</taxon>
    </lineage>
</organism>
<dbReference type="FunFam" id="1.20.920.20:FF:000002">
    <property type="entry name" value="Cytoplasmic dynein 1 heavy chain"/>
    <property type="match status" value="1"/>
</dbReference>
<evidence type="ECO:0000259" key="21">
    <source>
        <dbReference type="Pfam" id="PF22597"/>
    </source>
</evidence>
<dbReference type="InterPro" id="IPR043157">
    <property type="entry name" value="Dynein_AAA1S"/>
</dbReference>
<dbReference type="Pfam" id="PF22597">
    <property type="entry name" value="DYN_lid"/>
    <property type="match status" value="1"/>
</dbReference>
<dbReference type="InterPro" id="IPR013594">
    <property type="entry name" value="Dynein_heavy_tail"/>
</dbReference>
<reference evidence="22" key="1">
    <citation type="submission" date="2020-09" db="EMBL/GenBank/DDBJ databases">
        <authorList>
            <person name="Kikuchi T."/>
        </authorList>
    </citation>
    <scope>NUCLEOTIDE SEQUENCE</scope>
    <source>
        <strain evidence="22">Ka4C1</strain>
    </source>
</reference>
<evidence type="ECO:0000259" key="15">
    <source>
        <dbReference type="Pfam" id="PF12774"/>
    </source>
</evidence>
<dbReference type="Gene3D" id="3.10.490.20">
    <property type="match status" value="1"/>
</dbReference>
<feature type="domain" description="Dynein 2 heavy chain 1 cytoplasmic ATPase lid" evidence="21">
    <location>
        <begin position="2363"/>
        <end position="2453"/>
    </location>
</feature>
<dbReference type="Pfam" id="PF12777">
    <property type="entry name" value="MT"/>
    <property type="match status" value="1"/>
</dbReference>
<gene>
    <name evidence="22" type="ORF">BXYJ_LOCUS2194</name>
</gene>
<dbReference type="Pfam" id="PF18199">
    <property type="entry name" value="Dynein_C"/>
    <property type="match status" value="1"/>
</dbReference>
<proteinExistence type="inferred from homology"/>
<sequence>MSDSRRTYILRIASHLVSLNLNEEKLPNVECLKKFCDTNEQNLVISRTDNKGHVEVVNDPKTASDTHLYRVVFYKSQPNPLSAENFKKEIEVLTVNNSNDSNALLGTVRQVFGDIGQIEANVTNGNARNGTSNADFKQELKRLEQTYGEIVEPLVEKYDQINQMTLPEVAEFVETAEYVVDGLWTTTEGGFSQTRMTNLLDMIVNEICSALSSRLAIPNFWTDPSATDLLETSISICTQWQLSVKLLTGQNWPNISNEWKGGELNNKSLERYKQRLIEVQSIRRLIDQLGRMKEGNGLDRKLVDAINSIIGKENLLKFGEKDGEKVEEKLKRVEQVIDENIKTVLPQIQSKLAVAIENMPINAVTLIYKYREILSRPGVRSKLQSIRESLFTRITEYFRSKRNEFEDGKRNGSLFTNSRYLTEIGAKVVWVRSNMVQFQQIEKVCNSLFNDLSSYAQFDRDLKNFMGEIKKFEAEQFDEWCKDILAEIDDPNNSIALQTTGRLMKLDKEKGILTANYSDRLVGLLREVGQLSSLGFNVPRQIQQCTRTAEQFYRYGNVLKQVAHFYNTIEQQMLPCQQAMMLEEALRFDRLVMPKGNSDGNNVTWDNPKKLQEYIEELQKAATALTTHNRQLRKAHMEICSRVLKILESDFLKDTSQWNSVVAAVRKVFADEEQRVANPANMRPWAIHWDKQLFKVLQLHFHFSIQNVHTLIGPVHVQLVLRDHALTLRPSLHETKMKFYADLQKFFTVPAQLMSVQTLSNKSQSPFATIPLLNVSKFPQIYQNLEKYFDELSRVCDKYEEWEWMSNIDLEELVAEEFTQSSQWEKQLVQLRARQRKADEIENELTIGPIVVSLMSFKNSLNSMLRRMNETLNWTLKNSINQGIQTLSSTIKRGTDLLAVKPQTMQDIGETSKNYITLKKDLPLTSDHLNRLNEQNSLLRRWTGAGVTDLNEVSNEFEKYKNMLEMFDDVIKEQVDNMKANIADRIKQLANDAELVYAHWKQFKPTGDVLMAENDVLTKNVEFIRECQKKYDGLMEQYESLRDDCEKFELPKVEISIMEQMRNDLGATAENYRIYEEFDTELKKLGETEWILFRNKAYLFDEFLQEWTNKLKQLPVNPIVVRLQRQIEQMADFSAALKFCRGESLSAQHWTEMFRLLQLPRGTLLEQLTFNDLIGVRENVVKNVDGLKELSSRAQGEAAIRDALQELELWAAQAEFVLSDYRHSNGQTIKIVKEWKEPMYQVKDNQTLLMSLKNSTYYTQFKDQTSVWEKRIADLEVYLQLMMQIQRKWVYLEPIFGRGALPAERARFQRADAEFRSILHDLARNPRLVHLANEKSLARSLDEISDQLGRCQRALNDFLEVKRVAFPRFYFLGDDDLLEILGQSTNPTVIQNHLKKLFQGIERVVFDAEKKTIRGIISPENENVSLMKPVTIVADVENYLKSLVDEIRATLKKLLFDCLAESNLDPSRYPTQIICLAEEIRFTRDLEEVLGRNGDLNKFKKDLEDQLEQFTTVTTDDSLMDLKLKSLILDIIHHIKVVEQLISSKDKSISSWTWQKQIRFYLKGQDVLIKHVNAEIQYTYEYQGCAAKLVHTPLTDKCYLTLTQALSLGLGGNPFGPAGTGKTESVKALGNLFGRQVLVFNCDEGIDVQAIGRMFIGLIQCGAWGCFDEFNRLDKDVLSAVSSQIQTLQDAIKNRSSTCQLNNRNVNVDFNAAIFVTLNPVGKGYGGRQKLPDNLKQLFRPVVMSKPNNEEISETLLFAEGFKKAKLMANKIVTAFDMSRDLLSNQQHYDWGLRSMKTVLKGCGSALAKVRGKSEVDEEKIVLQTLMLSTLSKLTFTDFKRFNALLKDVFPGVDAEVDQFADLTENVAKSAEKSNLELTNDQITKIIELNEQLSRRIGVVIVGPPGSGKSTLWLTLKSAMEKMGTGVGLYTVNPKAMPKTKFLGEMNLDTREWTDGVLTSVAREVVKDPAKRAWIVCDGDVDPDWIEALNSVLDDNKLLTMPTGERIQFGDNVNFIFETDDLRHASPATISRMGMIYISDEIVSIASHIKRLCKIKEIRPEIADWLNETLPEAIKWVLRHSDQQVSRVAIVENVVSQTYDASNIDEFKVGLLRGLLPYVSMESFTALANDVVFQGQHLPNPANPLNVHYDKQSMSLQSFSDDSYTNVTLNDMKYEEKRPTILTARMKIARDTVAKWLQEENRESFCVLGPDGSGKDQLLRGSFAEHYKSALVRLNCGARTSALDIMDLLTRNCVQTQSAAGRSLRPKDKDHLIVYLKSIDLIQQDKYGSSMTISFLEDVLHYHGFYDSNNDWTFLENVQLVCTFAHPPSAGRSLIPPRFICSSKLMFMDPPVDEELIVLASAYLQPIIGDQLGSSSRVEAFAASLVQTYKRIKDQLAAATQTHYDFSTRDLINWILSFMRYGFTAENIATLLPLASAFEANCIFVDRLINFDHRNECQHIINETFRIGKESIFAPIPGAFQWRQAVMGKPLESIQKQEYIAQLNKGINRFEFEVSSFPYVLSEDLLALCLSLDRTLTLSGGHIFMAGYSDRMNRAAASLISHLHGLRIFSPKVSSNYSLKNFCNDLKQAITYVALESEPAVFILEDCQILEETSLQYINQILSTGTVPGLFTGQEFEQMTGQLRELASADSFDGELAEFFAYKIKRNLHVIVILDIEQSNFGQRLQTNPSLYKFCSVIWRIEPDSETLKQVVKMSLEQAQLPVRTDHPDLLYNLYNKSPPTTRIFPKFSVFVQNFIQIYKSKSTMVNERLRRLKAGVDKLNETREQVAKMQKKAAKKSKLLTEKQQEADNALAMITQSMTGAKEQRADMEQLRQVTEKESQHIEEQKKLIEEQLKDVEPLLKEARKAVGSIKSESLSEIRSLRAPPDAIRDILQAVLLFMGILDNSWDSMRRFLAKNGVKDEIINFDARNVTSDVRKRVQKVVSEKRNSFDEKVAKRASAAAAPLAAWVMANIEYSSILEKIQPLENEKNALLKQFAQTEKQMKSLSGQLTSVDKQVETLKKEFEESMKEATQIKVDLDREQAAIEVAGQMVERLGGEFSRWQTQMQSLEGELEFMDIHCALGAAFSTFLGIEAFDNREKVFKNWLEMCGLKTFDPVAFLTLEVDQQRWKTMGLPSTKMAAENAAIIFNSTETPFIIDSSGAISKFLSKLHQGKDCQVLKTAQDDFLTQVELGVRFGKVIIIDDIYNLDPALVNLLRKEFFSQGPRQVVQIGEKQIDVNENFKLYVCTRNEQLIAPGYVKNAVVMTNFSTTLAGLSSQILSLALNSERPDLEQQSVKLSSEAETLNIQLAEIEQTLLNELASSEGSLLENRQLLDSLNQSKESAEKAEESLATLEKVRKEIDEQKRVYLPFSEKCSMLYFSFYDLYLTNHMYNFNVGVLLQLFDRIFQKNRNASTDVQAKLDIIYQELVKSTFYYVSRALYKQDRLAFALRFVKVVHAKLFDDKEWNFFCGNLVDEAVSDTGSAPSWLSEEVQQQVAKLRAYLPSLYSQLGLEDRSSWTDFLQNNSSQLPGHIDQKLSNFQKVLVISILKPENATTAMTSFVTRSLQVPSINPPSNELMEVVQTESLPPNQPILLILGTGADPSQEIRDVAEKVLKDPRRLHELAMGNRRQNEAIELMRNAMEKGEWVYLNNVHLLPDFLLRIHSELHSKSPNPAFRLWLSAEPDNQFPAVPLQDALKIAYETPPGIKHNISGTLKQWIELEGNSGKSELELKTQFLLAWFHAIIQERRTYIPQGWLKFYEFNSNDLRVARQVLDAMGSRNGYNWEAIRGFMEDAIYGGRIENQLDIGVLSAYLDKFLSQKMVTSRDGELDSNLRMPEAKSMNEWLDFVKNKIPEVDKPSMFGLPENLGATYELEQSRQTINALRSMQKYSRSSTFEAFSQWAKKLQPVLAFWKRLHQQNDLLQAELRDSDSTDPIIDMLNTEMHFGIGLVKKIHSTLTNIRKGLAGKLAPTAKTVQAAKTLLDQQTPVDWDLIWPGPEDCYQYMEKVCDKARKVKKLSTSISGQDLLNEPIDLDHLFRPTALLNALRQYSARHLNFGVDRLQFVTSLSKIQSRAPSMQIGQLKIQGAVLGGGHLMAVDQNSAAISSAPVIHVAWIGMDEPEPYRQEESAEIPLFVASNRTEFVCQVKVPCSQGQRDQWVLAAVALFTRI</sequence>
<keyword evidence="5" id="KW-0547">Nucleotide-binding</keyword>
<evidence type="ECO:0000256" key="1">
    <source>
        <dbReference type="ARBA" id="ARBA00004245"/>
    </source>
</evidence>
<dbReference type="FunFam" id="3.20.180.20:FF:000002">
    <property type="entry name" value="Cytoplasmic dynein heavy chain 1"/>
    <property type="match status" value="1"/>
</dbReference>
<evidence type="ECO:0000256" key="9">
    <source>
        <dbReference type="ARBA" id="ARBA00023175"/>
    </source>
</evidence>
<comment type="subcellular location">
    <subcellularLocation>
        <location evidence="1">Cytoplasm</location>
        <location evidence="1">Cytoskeleton</location>
    </subcellularLocation>
</comment>
<evidence type="ECO:0000259" key="19">
    <source>
        <dbReference type="Pfam" id="PF18198"/>
    </source>
</evidence>
<dbReference type="FunFam" id="3.40.50.300:FF:000071">
    <property type="entry name" value="Cytoplasmic dynein heavy chain 1"/>
    <property type="match status" value="1"/>
</dbReference>
<evidence type="ECO:0000256" key="4">
    <source>
        <dbReference type="ARBA" id="ARBA00022701"/>
    </source>
</evidence>
<dbReference type="InterPro" id="IPR026983">
    <property type="entry name" value="DHC"/>
</dbReference>
<evidence type="ECO:0000313" key="23">
    <source>
        <dbReference type="Proteomes" id="UP000659654"/>
    </source>
</evidence>
<dbReference type="Gene3D" id="1.10.8.1220">
    <property type="match status" value="1"/>
</dbReference>
<dbReference type="EMBL" id="CAJFCV020000001">
    <property type="protein sequence ID" value="CAG9087377.1"/>
    <property type="molecule type" value="Genomic_DNA"/>
</dbReference>
<dbReference type="SUPFAM" id="SSF52540">
    <property type="entry name" value="P-loop containing nucleoside triphosphate hydrolases"/>
    <property type="match status" value="3"/>
</dbReference>
<feature type="domain" description="Dynein heavy chain linker" evidence="14">
    <location>
        <begin position="1058"/>
        <end position="1458"/>
    </location>
</feature>
<dbReference type="GO" id="GO:0008569">
    <property type="term" value="F:minus-end-directed microtubule motor activity"/>
    <property type="evidence" value="ECO:0007669"/>
    <property type="project" value="InterPro"/>
</dbReference>
<evidence type="ECO:0000259" key="18">
    <source>
        <dbReference type="Pfam" id="PF12781"/>
    </source>
</evidence>
<keyword evidence="7" id="KW-0243">Dynein</keyword>
<dbReference type="Gene3D" id="1.10.8.710">
    <property type="match status" value="1"/>
</dbReference>
<dbReference type="Proteomes" id="UP000582659">
    <property type="component" value="Unassembled WGS sequence"/>
</dbReference>
<evidence type="ECO:0000259" key="16">
    <source>
        <dbReference type="Pfam" id="PF12777"/>
    </source>
</evidence>
<dbReference type="InterPro" id="IPR004273">
    <property type="entry name" value="Dynein_heavy_D6_P-loop"/>
</dbReference>
<feature type="coiled-coil region" evidence="11">
    <location>
        <begin position="2773"/>
        <end position="2853"/>
    </location>
</feature>
<dbReference type="Pfam" id="PF12780">
    <property type="entry name" value="AAA_8"/>
    <property type="match status" value="1"/>
</dbReference>